<protein>
    <submittedName>
        <fullName evidence="1">Uncharacterized protein</fullName>
    </submittedName>
</protein>
<proteinExistence type="predicted"/>
<gene>
    <name evidence="1" type="ORF">Zm00014a_039408</name>
</gene>
<sequence length="8" mass="951">MNINQGFK</sequence>
<dbReference type="EMBL" id="NCVQ01000006">
    <property type="protein sequence ID" value="PWZ25013.1"/>
    <property type="molecule type" value="Genomic_DNA"/>
</dbReference>
<accession>A0A3L6EWQ4</accession>
<dbReference type="Proteomes" id="UP000251960">
    <property type="component" value="Chromosome 5"/>
</dbReference>
<evidence type="ECO:0000313" key="2">
    <source>
        <dbReference type="Proteomes" id="UP000251960"/>
    </source>
</evidence>
<reference evidence="1 2" key="1">
    <citation type="journal article" date="2018" name="Nat. Genet.">
        <title>Extensive intraspecific gene order and gene structural variations between Mo17 and other maize genomes.</title>
        <authorList>
            <person name="Sun S."/>
            <person name="Zhou Y."/>
            <person name="Chen J."/>
            <person name="Shi J."/>
            <person name="Zhao H."/>
            <person name="Zhao H."/>
            <person name="Song W."/>
            <person name="Zhang M."/>
            <person name="Cui Y."/>
            <person name="Dong X."/>
            <person name="Liu H."/>
            <person name="Ma X."/>
            <person name="Jiao Y."/>
            <person name="Wang B."/>
            <person name="Wei X."/>
            <person name="Stein J.C."/>
            <person name="Glaubitz J.C."/>
            <person name="Lu F."/>
            <person name="Yu G."/>
            <person name="Liang C."/>
            <person name="Fengler K."/>
            <person name="Li B."/>
            <person name="Rafalski A."/>
            <person name="Schnable P.S."/>
            <person name="Ware D.H."/>
            <person name="Buckler E.S."/>
            <person name="Lai J."/>
        </authorList>
    </citation>
    <scope>NUCLEOTIDE SEQUENCE [LARGE SCALE GENOMIC DNA]</scope>
    <source>
        <strain evidence="2">cv. Missouri 17</strain>
        <tissue evidence="1">Seedling</tissue>
    </source>
</reference>
<comment type="caution">
    <text evidence="1">The sequence shown here is derived from an EMBL/GenBank/DDBJ whole genome shotgun (WGS) entry which is preliminary data.</text>
</comment>
<name>A0A3L6EWQ4_MAIZE</name>
<evidence type="ECO:0000313" key="1">
    <source>
        <dbReference type="EMBL" id="PWZ25013.1"/>
    </source>
</evidence>
<organism evidence="1 2">
    <name type="scientific">Zea mays</name>
    <name type="common">Maize</name>
    <dbReference type="NCBI Taxonomy" id="4577"/>
    <lineage>
        <taxon>Eukaryota</taxon>
        <taxon>Viridiplantae</taxon>
        <taxon>Streptophyta</taxon>
        <taxon>Embryophyta</taxon>
        <taxon>Tracheophyta</taxon>
        <taxon>Spermatophyta</taxon>
        <taxon>Magnoliopsida</taxon>
        <taxon>Liliopsida</taxon>
        <taxon>Poales</taxon>
        <taxon>Poaceae</taxon>
        <taxon>PACMAD clade</taxon>
        <taxon>Panicoideae</taxon>
        <taxon>Andropogonodae</taxon>
        <taxon>Andropogoneae</taxon>
        <taxon>Tripsacinae</taxon>
        <taxon>Zea</taxon>
    </lineage>
</organism>